<dbReference type="RefSeq" id="WP_102992669.1">
    <property type="nucleotide sequence ID" value="NZ_FXTU01000013.1"/>
</dbReference>
<keyword evidence="4" id="KW-1185">Reference proteome</keyword>
<dbReference type="InterPro" id="IPR003156">
    <property type="entry name" value="DHHA1_dom"/>
</dbReference>
<dbReference type="Pfam" id="PF01368">
    <property type="entry name" value="DHH"/>
    <property type="match status" value="1"/>
</dbReference>
<dbReference type="Proteomes" id="UP001157946">
    <property type="component" value="Unassembled WGS sequence"/>
</dbReference>
<accession>A0AA45WSZ0</accession>
<evidence type="ECO:0000259" key="2">
    <source>
        <dbReference type="Pfam" id="PF02272"/>
    </source>
</evidence>
<comment type="caution">
    <text evidence="3">The sequence shown here is derived from an EMBL/GenBank/DDBJ whole genome shotgun (WGS) entry which is preliminary data.</text>
</comment>
<organism evidence="3 4">
    <name type="scientific">Laceyella tengchongensis</name>
    <dbReference type="NCBI Taxonomy" id="574699"/>
    <lineage>
        <taxon>Bacteria</taxon>
        <taxon>Bacillati</taxon>
        <taxon>Bacillota</taxon>
        <taxon>Bacilli</taxon>
        <taxon>Bacillales</taxon>
        <taxon>Thermoactinomycetaceae</taxon>
        <taxon>Laceyella</taxon>
    </lineage>
</organism>
<dbReference type="GO" id="GO:0003676">
    <property type="term" value="F:nucleic acid binding"/>
    <property type="evidence" value="ECO:0007669"/>
    <property type="project" value="InterPro"/>
</dbReference>
<feature type="domain" description="DHHA1" evidence="2">
    <location>
        <begin position="231"/>
        <end position="317"/>
    </location>
</feature>
<protein>
    <submittedName>
        <fullName evidence="3">Phosphoesterase RecJ domain-containing protein</fullName>
    </submittedName>
</protein>
<dbReference type="Pfam" id="PF02272">
    <property type="entry name" value="DHHA1"/>
    <property type="match status" value="1"/>
</dbReference>
<evidence type="ECO:0000259" key="1">
    <source>
        <dbReference type="Pfam" id="PF01368"/>
    </source>
</evidence>
<dbReference type="InterPro" id="IPR051319">
    <property type="entry name" value="Oligoribo/pAp-PDE_c-di-AMP_PDE"/>
</dbReference>
<dbReference type="InterPro" id="IPR001667">
    <property type="entry name" value="DDH_dom"/>
</dbReference>
<dbReference type="Gene3D" id="3.90.1640.10">
    <property type="entry name" value="inorganic pyrophosphatase (n-terminal core)"/>
    <property type="match status" value="1"/>
</dbReference>
<dbReference type="InterPro" id="IPR038763">
    <property type="entry name" value="DHH_sf"/>
</dbReference>
<dbReference type="EMBL" id="FXTU01000013">
    <property type="protein sequence ID" value="SMP35682.1"/>
    <property type="molecule type" value="Genomic_DNA"/>
</dbReference>
<evidence type="ECO:0000313" key="4">
    <source>
        <dbReference type="Proteomes" id="UP001157946"/>
    </source>
</evidence>
<dbReference type="Gene3D" id="3.10.310.30">
    <property type="match status" value="1"/>
</dbReference>
<name>A0AA45WSZ0_9BACL</name>
<evidence type="ECO:0000313" key="3">
    <source>
        <dbReference type="EMBL" id="SMP35682.1"/>
    </source>
</evidence>
<dbReference type="AlphaFoldDB" id="A0AA45WSZ0"/>
<gene>
    <name evidence="3" type="ORF">SAMN06265361_11333</name>
</gene>
<sequence>MNWIQPLEQWIEEADRVLVVSHIHPDGDAISSTLAMGTMLQAMGKQVVMVNESPLPKKFAFLPGADEVKQVHEVSETFERVVALDCADRARMGACCELIAPGASVVNIDHHATNDSFGTMNIVQPQAAATAEILYDWIDQSRVGWNEKLATHIYTGLLTDTGGFRYSNTSPKVLRQAAKLVEMGISFHQIADQVLETVTLPQLRLLKAALGTLQQTDDGLVAWMKLAKADIANASHDDLDGIVNYARNILGVDVGILFREEQPQTVKVSLRSREIVDVGRVAKQFGGGGHARAAGCTVQGTIAEAEASVLAEIRSQLRSEAR</sequence>
<dbReference type="PANTHER" id="PTHR47618">
    <property type="entry name" value="BIFUNCTIONAL OLIGORIBONUCLEASE AND PAP PHOSPHATASE NRNA"/>
    <property type="match status" value="1"/>
</dbReference>
<proteinExistence type="predicted"/>
<dbReference type="PANTHER" id="PTHR47618:SF1">
    <property type="entry name" value="BIFUNCTIONAL OLIGORIBONUCLEASE AND PAP PHOSPHATASE NRNA"/>
    <property type="match status" value="1"/>
</dbReference>
<dbReference type="SUPFAM" id="SSF64182">
    <property type="entry name" value="DHH phosphoesterases"/>
    <property type="match status" value="1"/>
</dbReference>
<feature type="domain" description="DDH" evidence="1">
    <location>
        <begin position="16"/>
        <end position="156"/>
    </location>
</feature>
<reference evidence="3" key="1">
    <citation type="submission" date="2017-05" db="EMBL/GenBank/DDBJ databases">
        <authorList>
            <person name="Varghese N."/>
            <person name="Submissions S."/>
        </authorList>
    </citation>
    <scope>NUCLEOTIDE SEQUENCE</scope>
    <source>
        <strain evidence="3">DSM 45262</strain>
    </source>
</reference>